<proteinExistence type="predicted"/>
<dbReference type="GO" id="GO:0005524">
    <property type="term" value="F:ATP binding"/>
    <property type="evidence" value="ECO:0007669"/>
    <property type="project" value="InterPro"/>
</dbReference>
<keyword evidence="3" id="KW-1185">Reference proteome</keyword>
<dbReference type="EMBL" id="SNXZ01000007">
    <property type="protein sequence ID" value="TDP93027.1"/>
    <property type="molecule type" value="Genomic_DNA"/>
</dbReference>
<keyword evidence="2" id="KW-0808">Transferase</keyword>
<sequence>MDSIAGKYVLVNEPPRTGGFASVHKAFDITAQKLVAIKLMSRTDDPLREQAVSREMESLRKLSHPNIIKMRDAGFDELRDAHYLVLDWVEESLAEVLKAKVIYEWDDLASQLAEPLVQALSYAHLNGVEHRDIKPSNILMADGSVPLLADFGIAKVRQGVVSEHTLMRFGSGPYSPPEDDGEVKYVRDVYSMGVLLIQAMHQERLRSRADVEPALQSINVPPDVRKLLASALSR</sequence>
<dbReference type="InterPro" id="IPR000719">
    <property type="entry name" value="Prot_kinase_dom"/>
</dbReference>
<evidence type="ECO:0000313" key="2">
    <source>
        <dbReference type="EMBL" id="TDP93027.1"/>
    </source>
</evidence>
<accession>A0A4R6S202</accession>
<reference evidence="2 3" key="1">
    <citation type="submission" date="2019-03" db="EMBL/GenBank/DDBJ databases">
        <title>Genomic Encyclopedia of Type Strains, Phase IV (KMG-IV): sequencing the most valuable type-strain genomes for metagenomic binning, comparative biology and taxonomic classification.</title>
        <authorList>
            <person name="Goeker M."/>
        </authorList>
    </citation>
    <scope>NUCLEOTIDE SEQUENCE [LARGE SCALE GENOMIC DNA]</scope>
    <source>
        <strain evidence="2 3">DSM 45361</strain>
    </source>
</reference>
<dbReference type="Gene3D" id="1.10.510.10">
    <property type="entry name" value="Transferase(Phosphotransferase) domain 1"/>
    <property type="match status" value="1"/>
</dbReference>
<dbReference type="InterPro" id="IPR008271">
    <property type="entry name" value="Ser/Thr_kinase_AS"/>
</dbReference>
<evidence type="ECO:0000259" key="1">
    <source>
        <dbReference type="PROSITE" id="PS50011"/>
    </source>
</evidence>
<dbReference type="PROSITE" id="PS50011">
    <property type="entry name" value="PROTEIN_KINASE_DOM"/>
    <property type="match status" value="1"/>
</dbReference>
<organism evidence="2 3">
    <name type="scientific">Labedaea rhizosphaerae</name>
    <dbReference type="NCBI Taxonomy" id="598644"/>
    <lineage>
        <taxon>Bacteria</taxon>
        <taxon>Bacillati</taxon>
        <taxon>Actinomycetota</taxon>
        <taxon>Actinomycetes</taxon>
        <taxon>Pseudonocardiales</taxon>
        <taxon>Pseudonocardiaceae</taxon>
        <taxon>Labedaea</taxon>
    </lineage>
</organism>
<dbReference type="GO" id="GO:0004674">
    <property type="term" value="F:protein serine/threonine kinase activity"/>
    <property type="evidence" value="ECO:0007669"/>
    <property type="project" value="TreeGrafter"/>
</dbReference>
<dbReference type="PANTHER" id="PTHR44167">
    <property type="entry name" value="OVARIAN-SPECIFIC SERINE/THREONINE-PROTEIN KINASE LOK-RELATED"/>
    <property type="match status" value="1"/>
</dbReference>
<dbReference type="PROSITE" id="PS00108">
    <property type="entry name" value="PROTEIN_KINASE_ST"/>
    <property type="match status" value="1"/>
</dbReference>
<dbReference type="CDD" id="cd14014">
    <property type="entry name" value="STKc_PknB_like"/>
    <property type="match status" value="1"/>
</dbReference>
<dbReference type="Pfam" id="PF00069">
    <property type="entry name" value="Pkinase"/>
    <property type="match status" value="1"/>
</dbReference>
<protein>
    <submittedName>
        <fullName evidence="2">Protein kinase-like protein</fullName>
    </submittedName>
</protein>
<evidence type="ECO:0000313" key="3">
    <source>
        <dbReference type="Proteomes" id="UP000295444"/>
    </source>
</evidence>
<feature type="domain" description="Protein kinase" evidence="1">
    <location>
        <begin position="9"/>
        <end position="234"/>
    </location>
</feature>
<gene>
    <name evidence="2" type="ORF">EV186_107262</name>
</gene>
<keyword evidence="2" id="KW-0418">Kinase</keyword>
<dbReference type="Proteomes" id="UP000295444">
    <property type="component" value="Unassembled WGS sequence"/>
</dbReference>
<dbReference type="SMART" id="SM00220">
    <property type="entry name" value="S_TKc"/>
    <property type="match status" value="1"/>
</dbReference>
<comment type="caution">
    <text evidence="2">The sequence shown here is derived from an EMBL/GenBank/DDBJ whole genome shotgun (WGS) entry which is preliminary data.</text>
</comment>
<dbReference type="SUPFAM" id="SSF56112">
    <property type="entry name" value="Protein kinase-like (PK-like)"/>
    <property type="match status" value="1"/>
</dbReference>
<dbReference type="PANTHER" id="PTHR44167:SF30">
    <property type="entry name" value="PHOSPHORYLASE KINASE"/>
    <property type="match status" value="1"/>
</dbReference>
<dbReference type="InterPro" id="IPR011009">
    <property type="entry name" value="Kinase-like_dom_sf"/>
</dbReference>
<dbReference type="AlphaFoldDB" id="A0A4R6S202"/>
<dbReference type="RefSeq" id="WP_166659439.1">
    <property type="nucleotide sequence ID" value="NZ_SNXZ01000007.1"/>
</dbReference>
<name>A0A4R6S202_LABRH</name>